<proteinExistence type="predicted"/>
<gene>
    <name evidence="1" type="ORF">EGN73_15130</name>
</gene>
<dbReference type="Proteomes" id="UP000727490">
    <property type="component" value="Unassembled WGS sequence"/>
</dbReference>
<organism evidence="1 2">
    <name type="scientific">Arthrospiribacter ruber</name>
    <dbReference type="NCBI Taxonomy" id="2487934"/>
    <lineage>
        <taxon>Bacteria</taxon>
        <taxon>Pseudomonadati</taxon>
        <taxon>Bacteroidota</taxon>
        <taxon>Cytophagia</taxon>
        <taxon>Cytophagales</taxon>
        <taxon>Cyclobacteriaceae</taxon>
        <taxon>Arthrospiribacter</taxon>
    </lineage>
</organism>
<evidence type="ECO:0000313" key="1">
    <source>
        <dbReference type="EMBL" id="MBW3469133.1"/>
    </source>
</evidence>
<reference evidence="1 2" key="1">
    <citation type="journal article" date="2020" name="Syst. Appl. Microbiol.">
        <title>Arthrospiribacter ruber gen. nov., sp. nov., a novel bacterium isolated from Arthrospira cultures.</title>
        <authorList>
            <person name="Waleron M."/>
            <person name="Misztak A."/>
            <person name="Waleron M.M."/>
            <person name="Furmaniak M."/>
            <person name="Mrozik A."/>
            <person name="Waleron K."/>
        </authorList>
    </citation>
    <scope>NUCLEOTIDE SEQUENCE [LARGE SCALE GENOMIC DNA]</scope>
    <source>
        <strain evidence="1 2">DPMB0001</strain>
    </source>
</reference>
<protein>
    <submittedName>
        <fullName evidence="1">Uncharacterized protein</fullName>
    </submittedName>
</protein>
<dbReference type="RefSeq" id="WP_219291617.1">
    <property type="nucleotide sequence ID" value="NZ_RPHB01000007.1"/>
</dbReference>
<keyword evidence="2" id="KW-1185">Reference proteome</keyword>
<evidence type="ECO:0000313" key="2">
    <source>
        <dbReference type="Proteomes" id="UP000727490"/>
    </source>
</evidence>
<dbReference type="AlphaFoldDB" id="A0A951J0Y4"/>
<accession>A0A951J0Y4</accession>
<dbReference type="EMBL" id="RPHB01000007">
    <property type="protein sequence ID" value="MBW3469133.1"/>
    <property type="molecule type" value="Genomic_DNA"/>
</dbReference>
<comment type="caution">
    <text evidence="1">The sequence shown here is derived from an EMBL/GenBank/DDBJ whole genome shotgun (WGS) entry which is preliminary data.</text>
</comment>
<sequence>MNNQIFENTSTRTLSLDLGTSSIGWALDDSRPVTPENHFTKDLVKRYEDPLLKNLQTLRTLRKLPVDWNGKGSMPFSESLIQKVFIIVRELTYQPDIFPTGRNSIQLEYEIGNEYLEFEIFEEKIVALIQYDGKDEEREVLEEEIFKLIEDFHAFTIPV</sequence>
<name>A0A951J0Y4_9BACT</name>